<protein>
    <submittedName>
        <fullName evidence="8">Uncharacterized protein</fullName>
    </submittedName>
</protein>
<evidence type="ECO:0000256" key="1">
    <source>
        <dbReference type="ARBA" id="ARBA00004370"/>
    </source>
</evidence>
<evidence type="ECO:0000313" key="8">
    <source>
        <dbReference type="EMBL" id="KAJ8303565.1"/>
    </source>
</evidence>
<accession>A0ABQ9EJ62</accession>
<comment type="similarity">
    <text evidence="2">Belongs to the CD36 family.</text>
</comment>
<name>A0ABQ9EJ62_TEGGR</name>
<dbReference type="Proteomes" id="UP001217089">
    <property type="component" value="Unassembled WGS sequence"/>
</dbReference>
<dbReference type="Pfam" id="PF01130">
    <property type="entry name" value="CD36"/>
    <property type="match status" value="3"/>
</dbReference>
<evidence type="ECO:0000313" key="9">
    <source>
        <dbReference type="Proteomes" id="UP001217089"/>
    </source>
</evidence>
<comment type="subcellular location">
    <subcellularLocation>
        <location evidence="1">Membrane</location>
    </subcellularLocation>
</comment>
<gene>
    <name evidence="8" type="ORF">KUTeg_019961</name>
</gene>
<proteinExistence type="inferred from homology"/>
<dbReference type="EMBL" id="JARBDR010000917">
    <property type="protein sequence ID" value="KAJ8303565.1"/>
    <property type="molecule type" value="Genomic_DNA"/>
</dbReference>
<keyword evidence="3 7" id="KW-0812">Transmembrane</keyword>
<evidence type="ECO:0000256" key="7">
    <source>
        <dbReference type="SAM" id="Phobius"/>
    </source>
</evidence>
<dbReference type="InterPro" id="IPR002159">
    <property type="entry name" value="CD36_fam"/>
</dbReference>
<organism evidence="8 9">
    <name type="scientific">Tegillarca granosa</name>
    <name type="common">Malaysian cockle</name>
    <name type="synonym">Anadara granosa</name>
    <dbReference type="NCBI Taxonomy" id="220873"/>
    <lineage>
        <taxon>Eukaryota</taxon>
        <taxon>Metazoa</taxon>
        <taxon>Spiralia</taxon>
        <taxon>Lophotrochozoa</taxon>
        <taxon>Mollusca</taxon>
        <taxon>Bivalvia</taxon>
        <taxon>Autobranchia</taxon>
        <taxon>Pteriomorphia</taxon>
        <taxon>Arcoida</taxon>
        <taxon>Arcoidea</taxon>
        <taxon>Arcidae</taxon>
        <taxon>Tegillarca</taxon>
    </lineage>
</organism>
<evidence type="ECO:0000256" key="2">
    <source>
        <dbReference type="ARBA" id="ARBA00010532"/>
    </source>
</evidence>
<evidence type="ECO:0000256" key="3">
    <source>
        <dbReference type="ARBA" id="ARBA00022692"/>
    </source>
</evidence>
<evidence type="ECO:0000256" key="4">
    <source>
        <dbReference type="ARBA" id="ARBA00022989"/>
    </source>
</evidence>
<keyword evidence="9" id="KW-1185">Reference proteome</keyword>
<sequence>MYLFIYLFIQQNMIIKEGGMMFEIWRDLPLPIYMQIYMFDVLNPDEVLRGKKPYVKQKGPYTYKGMSAGDESDVFVTPNPVFWTLVESLQWQSAELRKILNFAIDVVKEKAFMKRTMRDIIWGYHDSGLTICKTFAPDWFYTDFIGYFINKNNTNDGVYTIYTGEKDITKLGFIDKYNGSRLKYVHVYGTCGAPYTIDRSTKLYAFASDVCRSAQGEYSGDIEGPGGITLWRYTAPYDYMANATVNPDNKGFCTPQKISSKADIVESSHYIIFLAYEHEVYQVIKRATANITPVFMPVFWINESAVIDPPRIELLKSKLFTPMTAILVIEISLISIGVVLLLSGLAYALYKRRRDTTVLKLFASDSHEQTEDQEPIVKED</sequence>
<keyword evidence="4 7" id="KW-1133">Transmembrane helix</keyword>
<dbReference type="PRINTS" id="PR01609">
    <property type="entry name" value="CD36FAMILY"/>
</dbReference>
<keyword evidence="5 7" id="KW-0472">Membrane</keyword>
<keyword evidence="6" id="KW-0325">Glycoprotein</keyword>
<evidence type="ECO:0000256" key="5">
    <source>
        <dbReference type="ARBA" id="ARBA00023136"/>
    </source>
</evidence>
<feature type="transmembrane region" description="Helical" evidence="7">
    <location>
        <begin position="325"/>
        <end position="350"/>
    </location>
</feature>
<dbReference type="PANTHER" id="PTHR11923">
    <property type="entry name" value="SCAVENGER RECEPTOR CLASS B TYPE-1 SR-B1"/>
    <property type="match status" value="1"/>
</dbReference>
<dbReference type="PANTHER" id="PTHR11923:SF51">
    <property type="entry name" value="LYSOSOME MEMBRANE PROTEIN 2"/>
    <property type="match status" value="1"/>
</dbReference>
<reference evidence="8 9" key="1">
    <citation type="submission" date="2022-12" db="EMBL/GenBank/DDBJ databases">
        <title>Chromosome-level genome of Tegillarca granosa.</title>
        <authorList>
            <person name="Kim J."/>
        </authorList>
    </citation>
    <scope>NUCLEOTIDE SEQUENCE [LARGE SCALE GENOMIC DNA]</scope>
    <source>
        <strain evidence="8">Teg-2019</strain>
        <tissue evidence="8">Adductor muscle</tissue>
    </source>
</reference>
<comment type="caution">
    <text evidence="8">The sequence shown here is derived from an EMBL/GenBank/DDBJ whole genome shotgun (WGS) entry which is preliminary data.</text>
</comment>
<evidence type="ECO:0000256" key="6">
    <source>
        <dbReference type="ARBA" id="ARBA00023180"/>
    </source>
</evidence>